<proteinExistence type="predicted"/>
<dbReference type="EMBL" id="QSAJ01000035">
    <property type="protein sequence ID" value="RGW51068.1"/>
    <property type="molecule type" value="Genomic_DNA"/>
</dbReference>
<keyword evidence="16" id="KW-1185">Reference proteome</keyword>
<evidence type="ECO:0000313" key="2">
    <source>
        <dbReference type="EMBL" id="NME57054.1"/>
    </source>
</evidence>
<evidence type="ECO:0000313" key="6">
    <source>
        <dbReference type="EMBL" id="RGO49538.1"/>
    </source>
</evidence>
<dbReference type="PANTHER" id="PTHR43875">
    <property type="entry name" value="MALTODEXTRIN IMPORT ATP-BINDING PROTEIN MSMX"/>
    <property type="match status" value="1"/>
</dbReference>
<evidence type="ECO:0000313" key="21">
    <source>
        <dbReference type="Proteomes" id="UP000285642"/>
    </source>
</evidence>
<protein>
    <submittedName>
        <fullName evidence="4">ABC transporter ATP-binding protein</fullName>
    </submittedName>
</protein>
<evidence type="ECO:0000313" key="20">
    <source>
        <dbReference type="Proteomes" id="UP000284742"/>
    </source>
</evidence>
<name>A0A3E4MGX4_9FIRM</name>
<dbReference type="EMBL" id="QSQQ01000006">
    <property type="protein sequence ID" value="RGK48910.1"/>
    <property type="molecule type" value="Genomic_DNA"/>
</dbReference>
<dbReference type="EMBL" id="QSVB01000004">
    <property type="protein sequence ID" value="RGN92065.1"/>
    <property type="molecule type" value="Genomic_DNA"/>
</dbReference>
<evidence type="ECO:0000313" key="11">
    <source>
        <dbReference type="EMBL" id="RHC08182.1"/>
    </source>
</evidence>
<evidence type="ECO:0000313" key="5">
    <source>
        <dbReference type="EMBL" id="RGN92065.1"/>
    </source>
</evidence>
<dbReference type="EMBL" id="QSOI01000015">
    <property type="protein sequence ID" value="RGI82311.1"/>
    <property type="molecule type" value="Genomic_DNA"/>
</dbReference>
<evidence type="ECO:0000313" key="22">
    <source>
        <dbReference type="Proteomes" id="UP000285652"/>
    </source>
</evidence>
<evidence type="ECO:0000313" key="17">
    <source>
        <dbReference type="Proteomes" id="UP000261208"/>
    </source>
</evidence>
<evidence type="ECO:0000313" key="12">
    <source>
        <dbReference type="EMBL" id="RHF78783.1"/>
    </source>
</evidence>
<dbReference type="EMBL" id="QSVQ01000012">
    <property type="protein sequence ID" value="RGO49538.1"/>
    <property type="molecule type" value="Genomic_DNA"/>
</dbReference>
<dbReference type="EMBL" id="QRQQ01000002">
    <property type="protein sequence ID" value="RHN18168.1"/>
    <property type="molecule type" value="Genomic_DNA"/>
</dbReference>
<dbReference type="Proteomes" id="UP000260664">
    <property type="component" value="Unassembled WGS sequence"/>
</dbReference>
<evidence type="ECO:0000259" key="1">
    <source>
        <dbReference type="PROSITE" id="PS50893"/>
    </source>
</evidence>
<dbReference type="Pfam" id="PF00005">
    <property type="entry name" value="ABC_tran"/>
    <property type="match status" value="1"/>
</dbReference>
<dbReference type="RefSeq" id="WP_117495535.1">
    <property type="nucleotide sequence ID" value="NZ_CP173381.1"/>
</dbReference>
<dbReference type="Gene3D" id="3.40.50.300">
    <property type="entry name" value="P-loop containing nucleotide triphosphate hydrolases"/>
    <property type="match status" value="1"/>
</dbReference>
<dbReference type="EMBL" id="QSHK01000004">
    <property type="protein sequence ID" value="RHC08182.1"/>
    <property type="molecule type" value="Genomic_DNA"/>
</dbReference>
<evidence type="ECO:0000313" key="10">
    <source>
        <dbReference type="EMBL" id="RHA70519.1"/>
    </source>
</evidence>
<dbReference type="Proteomes" id="UP000285642">
    <property type="component" value="Unassembled WGS sequence"/>
</dbReference>
<sequence>MASLTLKHVDRAFPNGYEAVKDLNFQIEDGEFVILTGPSGSGKSAVMRMIAGLDEVKNGEIWIGDKLVNSLPPEERGIAMIFQNYTVYPRMTVLENVELGLRLRGIDEKEIGKRTLEVLELLDLVEVRFAKVKNLSDLWKHRTALARAMILEPDVILMDEPLRNVSPKFHNQLTQELVELQERTGVTILYATKNVEEMALLGKRKVMV</sequence>
<keyword evidence="4" id="KW-0067">ATP-binding</keyword>
<evidence type="ECO:0000313" key="16">
    <source>
        <dbReference type="Proteomes" id="UP000261055"/>
    </source>
</evidence>
<reference evidence="2 25" key="2">
    <citation type="submission" date="2020-04" db="EMBL/GenBank/DDBJ databases">
        <authorList>
            <person name="Hitch T.C.A."/>
            <person name="Wylensek D."/>
            <person name="Clavel T."/>
        </authorList>
    </citation>
    <scope>NUCLEOTIDE SEQUENCE [LARGE SCALE GENOMIC DNA]</scope>
    <source>
        <strain evidence="2 25">BSM-383-APC-5F</strain>
    </source>
</reference>
<evidence type="ECO:0000313" key="18">
    <source>
        <dbReference type="Proteomes" id="UP000266376"/>
    </source>
</evidence>
<dbReference type="Proteomes" id="UP000285981">
    <property type="component" value="Unassembled WGS sequence"/>
</dbReference>
<dbReference type="PROSITE" id="PS50893">
    <property type="entry name" value="ABC_TRANSPORTER_2"/>
    <property type="match status" value="1"/>
</dbReference>
<evidence type="ECO:0000313" key="15">
    <source>
        <dbReference type="Proteomes" id="UP000260841"/>
    </source>
</evidence>
<gene>
    <name evidence="12" type="ORF">DW658_08015</name>
    <name evidence="11" type="ORF">DW860_07760</name>
    <name evidence="10" type="ORF">DW924_08140</name>
    <name evidence="9" type="ORF">DWV67_12525</name>
    <name evidence="8" type="ORF">DWX78_09765</name>
    <name evidence="7" type="ORF">DWY33_08755</name>
    <name evidence="13" type="ORF">DWZ24_02805</name>
    <name evidence="6" type="ORF">DXB12_10595</name>
    <name evidence="5" type="ORF">DXB36_05440</name>
    <name evidence="4" type="ORF">DXD10_06275</name>
    <name evidence="3" type="ORF">DXD84_11515</name>
    <name evidence="2" type="ORF">HF855_06355</name>
</gene>
<dbReference type="Proteomes" id="UP000260841">
    <property type="component" value="Unassembled WGS sequence"/>
</dbReference>
<dbReference type="Proteomes" id="UP000285666">
    <property type="component" value="Unassembled WGS sequence"/>
</dbReference>
<dbReference type="PANTHER" id="PTHR43875:SF1">
    <property type="entry name" value="OSMOPROTECTIVE COMPOUNDS UPTAKE ATP-BINDING PROTEIN GGTA"/>
    <property type="match status" value="1"/>
</dbReference>
<evidence type="ECO:0000313" key="8">
    <source>
        <dbReference type="EMBL" id="RGS69703.1"/>
    </source>
</evidence>
<evidence type="ECO:0000313" key="25">
    <source>
        <dbReference type="Proteomes" id="UP000580130"/>
    </source>
</evidence>
<evidence type="ECO:0000313" key="14">
    <source>
        <dbReference type="Proteomes" id="UP000260664"/>
    </source>
</evidence>
<evidence type="ECO:0000313" key="4">
    <source>
        <dbReference type="EMBL" id="RGK48910.1"/>
    </source>
</evidence>
<evidence type="ECO:0000313" key="3">
    <source>
        <dbReference type="EMBL" id="RGI82311.1"/>
    </source>
</evidence>
<dbReference type="EMBL" id="QRVU01000046">
    <property type="protein sequence ID" value="RGS69703.1"/>
    <property type="molecule type" value="Genomic_DNA"/>
</dbReference>
<dbReference type="InterPro" id="IPR047641">
    <property type="entry name" value="ABC_transpr_MalK/UgpC-like"/>
</dbReference>
<dbReference type="InterPro" id="IPR003439">
    <property type="entry name" value="ABC_transporter-like_ATP-bd"/>
</dbReference>
<reference evidence="14 15" key="1">
    <citation type="submission" date="2018-08" db="EMBL/GenBank/DDBJ databases">
        <title>A genome reference for cultivated species of the human gut microbiota.</title>
        <authorList>
            <person name="Zou Y."/>
            <person name="Xue W."/>
            <person name="Luo G."/>
        </authorList>
    </citation>
    <scope>NUCLEOTIDE SEQUENCE [LARGE SCALE GENOMIC DNA]</scope>
    <source>
        <strain evidence="9 18">AF12-11</strain>
        <strain evidence="8 24">AF21-25</strain>
        <strain evidence="7 19">AF25-11</strain>
        <strain evidence="13 22">AF31-13BH</strain>
        <strain evidence="12 23">AM23-7AC</strain>
        <strain evidence="11 20">AM37-5</strain>
        <strain evidence="10 21">AM42-8</strain>
        <strain evidence="6 16">OM02-12</strain>
        <strain evidence="5 15">OM03-2</strain>
        <strain evidence="4 17">TF11-11</strain>
        <strain evidence="3 14">TM09-19AC</strain>
    </source>
</reference>
<feature type="domain" description="ABC transporter" evidence="1">
    <location>
        <begin position="4"/>
        <end position="208"/>
    </location>
</feature>
<accession>A0A3E4MGX4</accession>
<keyword evidence="4" id="KW-0547">Nucleotide-binding</keyword>
<dbReference type="Proteomes" id="UP000261208">
    <property type="component" value="Unassembled WGS sequence"/>
</dbReference>
<dbReference type="Proteomes" id="UP000285652">
    <property type="component" value="Unassembled WGS sequence"/>
</dbReference>
<evidence type="ECO:0000313" key="9">
    <source>
        <dbReference type="EMBL" id="RGW51068.1"/>
    </source>
</evidence>
<dbReference type="EMBL" id="QRUK01000014">
    <property type="protein sequence ID" value="RGR58635.1"/>
    <property type="molecule type" value="Genomic_DNA"/>
</dbReference>
<dbReference type="GO" id="GO:0016887">
    <property type="term" value="F:ATP hydrolysis activity"/>
    <property type="evidence" value="ECO:0007669"/>
    <property type="project" value="InterPro"/>
</dbReference>
<comment type="caution">
    <text evidence="4">The sequence shown here is derived from an EMBL/GenBank/DDBJ whole genome shotgun (WGS) entry which is preliminary data.</text>
</comment>
<evidence type="ECO:0000313" key="7">
    <source>
        <dbReference type="EMBL" id="RGR58635.1"/>
    </source>
</evidence>
<dbReference type="SUPFAM" id="SSF52540">
    <property type="entry name" value="P-loop containing nucleoside triphosphate hydrolases"/>
    <property type="match status" value="1"/>
</dbReference>
<dbReference type="Proteomes" id="UP000266376">
    <property type="component" value="Unassembled WGS sequence"/>
</dbReference>
<dbReference type="EMBL" id="QRHN01000009">
    <property type="protein sequence ID" value="RHF78783.1"/>
    <property type="molecule type" value="Genomic_DNA"/>
</dbReference>
<evidence type="ECO:0000313" key="19">
    <source>
        <dbReference type="Proteomes" id="UP000283652"/>
    </source>
</evidence>
<dbReference type="Proteomes" id="UP000261055">
    <property type="component" value="Unassembled WGS sequence"/>
</dbReference>
<dbReference type="GO" id="GO:0055052">
    <property type="term" value="C:ATP-binding cassette (ABC) transporter complex, substrate-binding subunit-containing"/>
    <property type="evidence" value="ECO:0007669"/>
    <property type="project" value="TreeGrafter"/>
</dbReference>
<organism evidence="4 17">
    <name type="scientific">Dorea formicigenerans</name>
    <dbReference type="NCBI Taxonomy" id="39486"/>
    <lineage>
        <taxon>Bacteria</taxon>
        <taxon>Bacillati</taxon>
        <taxon>Bacillota</taxon>
        <taxon>Clostridia</taxon>
        <taxon>Lachnospirales</taxon>
        <taxon>Lachnospiraceae</taxon>
        <taxon>Dorea</taxon>
    </lineage>
</organism>
<dbReference type="EMBL" id="QSFS01000007">
    <property type="protein sequence ID" value="RHA70519.1"/>
    <property type="molecule type" value="Genomic_DNA"/>
</dbReference>
<dbReference type="Proteomes" id="UP000284742">
    <property type="component" value="Unassembled WGS sequence"/>
</dbReference>
<dbReference type="Proteomes" id="UP000283652">
    <property type="component" value="Unassembled WGS sequence"/>
</dbReference>
<dbReference type="AlphaFoldDB" id="A0A3E4MGX4"/>
<dbReference type="GO" id="GO:0005524">
    <property type="term" value="F:ATP binding"/>
    <property type="evidence" value="ECO:0007669"/>
    <property type="project" value="UniProtKB-KW"/>
</dbReference>
<evidence type="ECO:0000313" key="24">
    <source>
        <dbReference type="Proteomes" id="UP000285981"/>
    </source>
</evidence>
<dbReference type="InterPro" id="IPR027417">
    <property type="entry name" value="P-loop_NTPase"/>
</dbReference>
<dbReference type="EMBL" id="JABAFX010000011">
    <property type="protein sequence ID" value="NME57054.1"/>
    <property type="molecule type" value="Genomic_DNA"/>
</dbReference>
<evidence type="ECO:0000313" key="13">
    <source>
        <dbReference type="EMBL" id="RHN18168.1"/>
    </source>
</evidence>
<dbReference type="Proteomes" id="UP000580130">
    <property type="component" value="Unassembled WGS sequence"/>
</dbReference>
<evidence type="ECO:0000313" key="23">
    <source>
        <dbReference type="Proteomes" id="UP000285666"/>
    </source>
</evidence>